<proteinExistence type="inferred from homology"/>
<dbReference type="PROSITE" id="PS51186">
    <property type="entry name" value="GNAT"/>
    <property type="match status" value="1"/>
</dbReference>
<accession>A0A7C3VFG8</accession>
<evidence type="ECO:0000256" key="3">
    <source>
        <dbReference type="ARBA" id="ARBA00022679"/>
    </source>
</evidence>
<dbReference type="NCBIfam" id="TIGR01575">
    <property type="entry name" value="rimI"/>
    <property type="match status" value="1"/>
</dbReference>
<dbReference type="PANTHER" id="PTHR43420:SF44">
    <property type="entry name" value="ACETYLTRANSFERASE YPEA"/>
    <property type="match status" value="1"/>
</dbReference>
<reference evidence="6" key="1">
    <citation type="journal article" date="2020" name="mSystems">
        <title>Genome- and Community-Level Interaction Insights into Carbon Utilization and Element Cycling Functions of Hydrothermarchaeota in Hydrothermal Sediment.</title>
        <authorList>
            <person name="Zhou Z."/>
            <person name="Liu Y."/>
            <person name="Xu W."/>
            <person name="Pan J."/>
            <person name="Luo Z.H."/>
            <person name="Li M."/>
        </authorList>
    </citation>
    <scope>NUCLEOTIDE SEQUENCE [LARGE SCALE GENOMIC DNA]</scope>
    <source>
        <strain evidence="6">SpSt-374</strain>
    </source>
</reference>
<evidence type="ECO:0000313" key="6">
    <source>
        <dbReference type="EMBL" id="HGG00052.1"/>
    </source>
</evidence>
<evidence type="ECO:0000259" key="5">
    <source>
        <dbReference type="PROSITE" id="PS51186"/>
    </source>
</evidence>
<dbReference type="InterPro" id="IPR000182">
    <property type="entry name" value="GNAT_dom"/>
</dbReference>
<keyword evidence="3 6" id="KW-0808">Transferase</keyword>
<name>A0A7C3VFG8_9CYAN</name>
<evidence type="ECO:0000256" key="2">
    <source>
        <dbReference type="ARBA" id="ARBA00022490"/>
    </source>
</evidence>
<evidence type="ECO:0000256" key="4">
    <source>
        <dbReference type="ARBA" id="ARBA00023315"/>
    </source>
</evidence>
<dbReference type="CDD" id="cd04301">
    <property type="entry name" value="NAT_SF"/>
    <property type="match status" value="1"/>
</dbReference>
<organism evidence="6">
    <name type="scientific">Planktothricoides sp. SpSt-374</name>
    <dbReference type="NCBI Taxonomy" id="2282167"/>
    <lineage>
        <taxon>Bacteria</taxon>
        <taxon>Bacillati</taxon>
        <taxon>Cyanobacteriota</taxon>
        <taxon>Cyanophyceae</taxon>
        <taxon>Oscillatoriophycideae</taxon>
        <taxon>Oscillatoriales</taxon>
        <taxon>Oscillatoriaceae</taxon>
        <taxon>Planktothricoides</taxon>
    </lineage>
</organism>
<sequence length="192" mass="21679">MAEIELSPETAKVLEIKPLTTDLLPAAVELDRLCLGGMWTLNGYEREHTSPNSDLLAISVPNPNGPHLVGIGCLWAILEEAHITLIAVHPQYQGQGFGQALLYHLLHRARLRQLEWATLEVRTTNQPAISLYQKFGFQEVGRRRRYYADTGEDALILWRSGLHQPEFPLTLAAWEQEISSRLQASGWLFISQ</sequence>
<gene>
    <name evidence="6" type="primary">rimI</name>
    <name evidence="6" type="ORF">ENR15_05165</name>
</gene>
<keyword evidence="2" id="KW-0963">Cytoplasm</keyword>
<dbReference type="Gene3D" id="3.40.630.30">
    <property type="match status" value="1"/>
</dbReference>
<dbReference type="AlphaFoldDB" id="A0A7C3VFG8"/>
<dbReference type="EMBL" id="DSPX01000047">
    <property type="protein sequence ID" value="HGG00052.1"/>
    <property type="molecule type" value="Genomic_DNA"/>
</dbReference>
<comment type="similarity">
    <text evidence="1">Belongs to the acetyltransferase family. RimI subfamily.</text>
</comment>
<evidence type="ECO:0000256" key="1">
    <source>
        <dbReference type="ARBA" id="ARBA00005395"/>
    </source>
</evidence>
<keyword evidence="4" id="KW-0012">Acyltransferase</keyword>
<feature type="domain" description="N-acetyltransferase" evidence="5">
    <location>
        <begin position="14"/>
        <end position="162"/>
    </location>
</feature>
<dbReference type="Pfam" id="PF00583">
    <property type="entry name" value="Acetyltransf_1"/>
    <property type="match status" value="1"/>
</dbReference>
<dbReference type="SUPFAM" id="SSF55729">
    <property type="entry name" value="Acyl-CoA N-acyltransferases (Nat)"/>
    <property type="match status" value="1"/>
</dbReference>
<dbReference type="InterPro" id="IPR006464">
    <property type="entry name" value="AcTrfase_RimI/Ard1"/>
</dbReference>
<dbReference type="GO" id="GO:0008080">
    <property type="term" value="F:N-acetyltransferase activity"/>
    <property type="evidence" value="ECO:0007669"/>
    <property type="project" value="InterPro"/>
</dbReference>
<protein>
    <submittedName>
        <fullName evidence="6">Ribosomal-protein-alanine N-acetyltransferase</fullName>
    </submittedName>
</protein>
<dbReference type="InterPro" id="IPR016181">
    <property type="entry name" value="Acyl_CoA_acyltransferase"/>
</dbReference>
<dbReference type="InterPro" id="IPR050680">
    <property type="entry name" value="YpeA/RimI_acetyltransf"/>
</dbReference>
<comment type="caution">
    <text evidence="6">The sequence shown here is derived from an EMBL/GenBank/DDBJ whole genome shotgun (WGS) entry which is preliminary data.</text>
</comment>
<dbReference type="PANTHER" id="PTHR43420">
    <property type="entry name" value="ACETYLTRANSFERASE"/>
    <property type="match status" value="1"/>
</dbReference>